<dbReference type="PROSITE" id="PS51318">
    <property type="entry name" value="TAT"/>
    <property type="match status" value="1"/>
</dbReference>
<keyword evidence="5" id="KW-1185">Reference proteome</keyword>
<feature type="domain" description="DUF1254" evidence="3">
    <location>
        <begin position="59"/>
        <end position="184"/>
    </location>
</feature>
<dbReference type="PANTHER" id="PTHR36509">
    <property type="entry name" value="BLL3101 PROTEIN"/>
    <property type="match status" value="1"/>
</dbReference>
<dbReference type="Gene3D" id="2.60.40.1610">
    <property type="entry name" value="Domain of unknown function DUF1254"/>
    <property type="match status" value="1"/>
</dbReference>
<dbReference type="SUPFAM" id="SSF160935">
    <property type="entry name" value="VPA0735-like"/>
    <property type="match status" value="1"/>
</dbReference>
<dbReference type="STRING" id="946333.A4W93_27595"/>
<dbReference type="EMBL" id="CP015118">
    <property type="protein sequence ID" value="ARN23366.1"/>
    <property type="molecule type" value="Genomic_DNA"/>
</dbReference>
<dbReference type="Gene3D" id="2.60.120.600">
    <property type="entry name" value="Domain of unknown function DUF1214, C-terminal domain"/>
    <property type="match status" value="1"/>
</dbReference>
<dbReference type="InterPro" id="IPR037050">
    <property type="entry name" value="DUF1254_sf"/>
</dbReference>
<proteinExistence type="predicted"/>
<dbReference type="AlphaFoldDB" id="A0A1W6LGN1"/>
<accession>A0A1W6LGN1</accession>
<evidence type="ECO:0000313" key="4">
    <source>
        <dbReference type="EMBL" id="ARN23366.1"/>
    </source>
</evidence>
<name>A0A1W6LGN1_9BURK</name>
<evidence type="ECO:0000259" key="2">
    <source>
        <dbReference type="Pfam" id="PF06742"/>
    </source>
</evidence>
<dbReference type="InterPro" id="IPR006311">
    <property type="entry name" value="TAT_signal"/>
</dbReference>
<feature type="domain" description="DUF1214" evidence="2">
    <location>
        <begin position="308"/>
        <end position="421"/>
    </location>
</feature>
<feature type="chain" id="PRO_5030037115" evidence="1">
    <location>
        <begin position="24"/>
        <end position="440"/>
    </location>
</feature>
<dbReference type="InterPro" id="IPR010679">
    <property type="entry name" value="DUF1254"/>
</dbReference>
<gene>
    <name evidence="4" type="ORF">A4W93_27595</name>
</gene>
<dbReference type="Proteomes" id="UP000193427">
    <property type="component" value="Chromosome"/>
</dbReference>
<dbReference type="OrthoDB" id="104565at2"/>
<protein>
    <submittedName>
        <fullName evidence="4">Phosphatidylserine decarboxylase</fullName>
    </submittedName>
</protein>
<dbReference type="InterPro" id="IPR037049">
    <property type="entry name" value="DUF1214_C_sf"/>
</dbReference>
<dbReference type="KEGG" id="rgu:A4W93_27595"/>
<keyword evidence="1" id="KW-0732">Signal</keyword>
<dbReference type="Pfam" id="PF06863">
    <property type="entry name" value="DUF1254"/>
    <property type="match status" value="1"/>
</dbReference>
<sequence length="440" mass="46621">MQRRQFLLAASSSSALGALPAFAAAPTLRAAARDAWLYGLPLIEMAGARAETLKATAPNTLRRGRELTTLAAQFVTTPNNDTLYARAWVDLAEGPVTVTLPASGTRYLSVALMDMYSNNFAVLGTRTTGPDGGVFTLVGPGDRAAAGPSVVRSPTRWVWLLARTLVDGAPDLAAANAVQDALHLRGPACPVPAASAGRNAPWAEYFAAVHALMRENPPPATDLAWLRAFAPLGLLPPGPFDPSRFTADEAAQIEAGVADAKGGLRSARAGRVADGWSYPKATLGAFGQDYVYRAQVAVGGLAALPPEEAMYLRAVTPQGSPLFDGAVGHRLHFPAGSLPPVDSFWSLTMYEATPEGQFFFTPNPIDRYAIGDRTPGLVRGADGSLDVWLTREDPGEGRRANWLPAPAAKRFSVILRAYLPQPELLTGAYRMPALRPITAG</sequence>
<evidence type="ECO:0000259" key="3">
    <source>
        <dbReference type="Pfam" id="PF06863"/>
    </source>
</evidence>
<evidence type="ECO:0000313" key="5">
    <source>
        <dbReference type="Proteomes" id="UP000193427"/>
    </source>
</evidence>
<dbReference type="PANTHER" id="PTHR36509:SF2">
    <property type="entry name" value="BLL3101 PROTEIN"/>
    <property type="match status" value="1"/>
</dbReference>
<organism evidence="4 5">
    <name type="scientific">Piscinibacter gummiphilus</name>
    <dbReference type="NCBI Taxonomy" id="946333"/>
    <lineage>
        <taxon>Bacteria</taxon>
        <taxon>Pseudomonadati</taxon>
        <taxon>Pseudomonadota</taxon>
        <taxon>Betaproteobacteria</taxon>
        <taxon>Burkholderiales</taxon>
        <taxon>Sphaerotilaceae</taxon>
        <taxon>Piscinibacter</taxon>
    </lineage>
</organism>
<dbReference type="Pfam" id="PF06742">
    <property type="entry name" value="DUF1214"/>
    <property type="match status" value="1"/>
</dbReference>
<feature type="signal peptide" evidence="1">
    <location>
        <begin position="1"/>
        <end position="23"/>
    </location>
</feature>
<evidence type="ECO:0000256" key="1">
    <source>
        <dbReference type="SAM" id="SignalP"/>
    </source>
</evidence>
<reference evidence="4 5" key="1">
    <citation type="submission" date="2016-04" db="EMBL/GenBank/DDBJ databases">
        <title>Complete genome sequence of natural rubber-degrading, novel Gram-negative bacterium, Rhizobacter gummiphilus strain NS21.</title>
        <authorList>
            <person name="Tabata M."/>
            <person name="Kasai D."/>
            <person name="Fukuda M."/>
        </authorList>
    </citation>
    <scope>NUCLEOTIDE SEQUENCE [LARGE SCALE GENOMIC DNA]</scope>
    <source>
        <strain evidence="4 5">NS21</strain>
    </source>
</reference>
<dbReference type="InterPro" id="IPR010621">
    <property type="entry name" value="DUF1214"/>
</dbReference>